<dbReference type="InterPro" id="IPR001610">
    <property type="entry name" value="PAC"/>
</dbReference>
<protein>
    <recommendedName>
        <fullName evidence="8">Diguanylate cyclase</fullName>
    </recommendedName>
</protein>
<dbReference type="InterPro" id="IPR000014">
    <property type="entry name" value="PAS"/>
</dbReference>
<feature type="domain" description="EAL" evidence="4">
    <location>
        <begin position="387"/>
        <end position="641"/>
    </location>
</feature>
<dbReference type="SMART" id="SM00086">
    <property type="entry name" value="PAC"/>
    <property type="match status" value="1"/>
</dbReference>
<organism evidence="6 7">
    <name type="scientific">Desulfoluna limicola</name>
    <dbReference type="NCBI Taxonomy" id="2810562"/>
    <lineage>
        <taxon>Bacteria</taxon>
        <taxon>Pseudomonadati</taxon>
        <taxon>Thermodesulfobacteriota</taxon>
        <taxon>Desulfobacteria</taxon>
        <taxon>Desulfobacterales</taxon>
        <taxon>Desulfolunaceae</taxon>
        <taxon>Desulfoluna</taxon>
    </lineage>
</organism>
<dbReference type="RefSeq" id="WP_236888615.1">
    <property type="nucleotide sequence ID" value="NZ_AP024488.1"/>
</dbReference>
<dbReference type="NCBIfam" id="TIGR00229">
    <property type="entry name" value="sensory_box"/>
    <property type="match status" value="1"/>
</dbReference>
<evidence type="ECO:0000259" key="3">
    <source>
        <dbReference type="PROSITE" id="PS50113"/>
    </source>
</evidence>
<keyword evidence="1" id="KW-0472">Membrane</keyword>
<dbReference type="Pfam" id="PF13426">
    <property type="entry name" value="PAS_9"/>
    <property type="match status" value="1"/>
</dbReference>
<dbReference type="InterPro" id="IPR000700">
    <property type="entry name" value="PAS-assoc_C"/>
</dbReference>
<dbReference type="InterPro" id="IPR000160">
    <property type="entry name" value="GGDEF_dom"/>
</dbReference>
<reference evidence="6 7" key="1">
    <citation type="submission" date="2021-02" db="EMBL/GenBank/DDBJ databases">
        <title>Complete genome of Desulfoluna sp. strain ASN36.</title>
        <authorList>
            <person name="Takahashi A."/>
            <person name="Kojima H."/>
            <person name="Fukui M."/>
        </authorList>
    </citation>
    <scope>NUCLEOTIDE SEQUENCE [LARGE SCALE GENOMIC DNA]</scope>
    <source>
        <strain evidence="6 7">ASN36</strain>
    </source>
</reference>
<dbReference type="InterPro" id="IPR043128">
    <property type="entry name" value="Rev_trsase/Diguanyl_cyclase"/>
</dbReference>
<dbReference type="PROSITE" id="PS50113">
    <property type="entry name" value="PAC"/>
    <property type="match status" value="1"/>
</dbReference>
<evidence type="ECO:0000259" key="2">
    <source>
        <dbReference type="PROSITE" id="PS50112"/>
    </source>
</evidence>
<dbReference type="CDD" id="cd01948">
    <property type="entry name" value="EAL"/>
    <property type="match status" value="1"/>
</dbReference>
<keyword evidence="1" id="KW-0812">Transmembrane</keyword>
<name>A0ABN6F6H4_9BACT</name>
<dbReference type="Gene3D" id="3.30.450.20">
    <property type="entry name" value="PAS domain"/>
    <property type="match status" value="1"/>
</dbReference>
<dbReference type="PROSITE" id="PS50112">
    <property type="entry name" value="PAS"/>
    <property type="match status" value="1"/>
</dbReference>
<dbReference type="SMART" id="SM00267">
    <property type="entry name" value="GGDEF"/>
    <property type="match status" value="1"/>
</dbReference>
<dbReference type="CDD" id="cd00130">
    <property type="entry name" value="PAS"/>
    <property type="match status" value="1"/>
</dbReference>
<gene>
    <name evidence="6" type="ORF">DSLASN_28270</name>
</gene>
<dbReference type="Pfam" id="PF00563">
    <property type="entry name" value="EAL"/>
    <property type="match status" value="1"/>
</dbReference>
<dbReference type="SMART" id="SM00091">
    <property type="entry name" value="PAS"/>
    <property type="match status" value="1"/>
</dbReference>
<dbReference type="InterPro" id="IPR001633">
    <property type="entry name" value="EAL_dom"/>
</dbReference>
<dbReference type="EMBL" id="AP024488">
    <property type="protein sequence ID" value="BCS97195.1"/>
    <property type="molecule type" value="Genomic_DNA"/>
</dbReference>
<feature type="domain" description="PAS" evidence="2">
    <location>
        <begin position="93"/>
        <end position="132"/>
    </location>
</feature>
<dbReference type="NCBIfam" id="TIGR00254">
    <property type="entry name" value="GGDEF"/>
    <property type="match status" value="1"/>
</dbReference>
<dbReference type="Pfam" id="PF00990">
    <property type="entry name" value="GGDEF"/>
    <property type="match status" value="1"/>
</dbReference>
<dbReference type="PROSITE" id="PS50887">
    <property type="entry name" value="GGDEF"/>
    <property type="match status" value="1"/>
</dbReference>
<evidence type="ECO:0008006" key="8">
    <source>
        <dbReference type="Google" id="ProtNLM"/>
    </source>
</evidence>
<accession>A0ABN6F6H4</accession>
<dbReference type="SMART" id="SM00052">
    <property type="entry name" value="EAL"/>
    <property type="match status" value="1"/>
</dbReference>
<keyword evidence="7" id="KW-1185">Reference proteome</keyword>
<dbReference type="PANTHER" id="PTHR44757:SF2">
    <property type="entry name" value="BIOFILM ARCHITECTURE MAINTENANCE PROTEIN MBAA"/>
    <property type="match status" value="1"/>
</dbReference>
<dbReference type="InterPro" id="IPR029787">
    <property type="entry name" value="Nucleotide_cyclase"/>
</dbReference>
<evidence type="ECO:0000313" key="6">
    <source>
        <dbReference type="EMBL" id="BCS97195.1"/>
    </source>
</evidence>
<dbReference type="Gene3D" id="3.30.70.270">
    <property type="match status" value="1"/>
</dbReference>
<dbReference type="PROSITE" id="PS50883">
    <property type="entry name" value="EAL"/>
    <property type="match status" value="1"/>
</dbReference>
<sequence length="646" mass="72887">MKKPGSANHLIIVSFSAIAVMVLYGIASPATSYPHLLVAVLTMVIISATLWRRSLTTISQDTSKESAGDVSPRVEEHEIKSNGYEEEVRLALRVFENTVDGIIITDSEGIIERVNPAFKAITGYEGSDAIGKKPKLLRSDHHEEAFYHAMWNELVSEGSWNGEIWNRRKNGEVYPQWLSVTAMKDETGAITHYVGIFHDITNIKSSERRLELQITHDPLTGLPNRTQFNDRLLKAISQARRNRTRLAVLFLDLDNFKNVNDSLGHQFGDLLLKDVAQKLVQCCRTEDTVSRFGGDEFVILLPTIQDNEPAAVRVAMRILAMFQRPVEIKTWQLNIKTSIGISVYPNDGDSPDLLLKNADMAMYEAKLKGKNNYAMFTREMDTIVQRRIMLETDIRNALDRGEFRVFYQPKINIQTGAIVGMEALVRWQRADGEIIPPDEFIHIAEEIGLIVELGEWVLTTACRQTMLWHQQGYPHLGIAVNLSAKQFQSTRLLNQVQRKQDQFSLPDDCLTLEITENIVMEDVESAITMMKQFRDLGIRLSIDDFGTGYSSLAYLRRFPINELKIDKSFIIDTPKDQEASNIVKSIVSLAESLNLKIVAEGVETSAHVAFLTSLGISTVQGYFYSKPVTASTFETLLAQTKSRQKI</sequence>
<evidence type="ECO:0000256" key="1">
    <source>
        <dbReference type="SAM" id="Phobius"/>
    </source>
</evidence>
<evidence type="ECO:0000259" key="4">
    <source>
        <dbReference type="PROSITE" id="PS50883"/>
    </source>
</evidence>
<dbReference type="Gene3D" id="3.20.20.450">
    <property type="entry name" value="EAL domain"/>
    <property type="match status" value="1"/>
</dbReference>
<dbReference type="SUPFAM" id="SSF141868">
    <property type="entry name" value="EAL domain-like"/>
    <property type="match status" value="1"/>
</dbReference>
<dbReference type="InterPro" id="IPR035919">
    <property type="entry name" value="EAL_sf"/>
</dbReference>
<keyword evidence="1" id="KW-1133">Transmembrane helix</keyword>
<dbReference type="SUPFAM" id="SSF55073">
    <property type="entry name" value="Nucleotide cyclase"/>
    <property type="match status" value="1"/>
</dbReference>
<feature type="domain" description="GGDEF" evidence="5">
    <location>
        <begin position="244"/>
        <end position="378"/>
    </location>
</feature>
<dbReference type="InterPro" id="IPR052155">
    <property type="entry name" value="Biofilm_reg_signaling"/>
</dbReference>
<evidence type="ECO:0000313" key="7">
    <source>
        <dbReference type="Proteomes" id="UP001320148"/>
    </source>
</evidence>
<feature type="transmembrane region" description="Helical" evidence="1">
    <location>
        <begin position="7"/>
        <end position="27"/>
    </location>
</feature>
<dbReference type="Proteomes" id="UP001320148">
    <property type="component" value="Chromosome"/>
</dbReference>
<dbReference type="SUPFAM" id="SSF55785">
    <property type="entry name" value="PYP-like sensor domain (PAS domain)"/>
    <property type="match status" value="1"/>
</dbReference>
<dbReference type="CDD" id="cd01949">
    <property type="entry name" value="GGDEF"/>
    <property type="match status" value="1"/>
</dbReference>
<feature type="transmembrane region" description="Helical" evidence="1">
    <location>
        <begin position="33"/>
        <end position="51"/>
    </location>
</feature>
<dbReference type="PANTHER" id="PTHR44757">
    <property type="entry name" value="DIGUANYLATE CYCLASE DGCP"/>
    <property type="match status" value="1"/>
</dbReference>
<dbReference type="InterPro" id="IPR035965">
    <property type="entry name" value="PAS-like_dom_sf"/>
</dbReference>
<feature type="domain" description="PAC" evidence="3">
    <location>
        <begin position="160"/>
        <end position="212"/>
    </location>
</feature>
<evidence type="ECO:0000259" key="5">
    <source>
        <dbReference type="PROSITE" id="PS50887"/>
    </source>
</evidence>
<proteinExistence type="predicted"/>